<comment type="caution">
    <text evidence="1">The sequence shown here is derived from an EMBL/GenBank/DDBJ whole genome shotgun (WGS) entry which is preliminary data.</text>
</comment>
<reference evidence="2" key="1">
    <citation type="journal article" date="2018" name="Genome Announc.">
        <title>Draft Genome Sequence of the Nitrogen-Fixing and Hormogonia-Inducing Cyanobacterium Nostoc cycadae Strain WK-1, Isolated from the Coralloid Roots of Cycas revoluta.</title>
        <authorList>
            <person name="Kanesaki Y."/>
            <person name="Hirose M."/>
            <person name="Hirose Y."/>
            <person name="Fujisawa T."/>
            <person name="Nakamura Y."/>
            <person name="Watanabe S."/>
            <person name="Matsunaga S."/>
            <person name="Uchida H."/>
            <person name="Murakami A."/>
        </authorList>
    </citation>
    <scope>NUCLEOTIDE SEQUENCE [LARGE SCALE GENOMIC DNA]</scope>
    <source>
        <strain evidence="2">WK-1</strain>
    </source>
</reference>
<protein>
    <submittedName>
        <fullName evidence="1">Uncharacterized protein</fullName>
    </submittedName>
</protein>
<name>A0A2H6LD01_9NOSO</name>
<accession>A0A2H6LD01</accession>
<gene>
    <name evidence="1" type="ORF">NCWK1_0748</name>
</gene>
<keyword evidence="2" id="KW-1185">Reference proteome</keyword>
<proteinExistence type="predicted"/>
<evidence type="ECO:0000313" key="2">
    <source>
        <dbReference type="Proteomes" id="UP000236527"/>
    </source>
</evidence>
<dbReference type="EMBL" id="BDGE01000013">
    <property type="protein sequence ID" value="GBE91026.1"/>
    <property type="molecule type" value="Genomic_DNA"/>
</dbReference>
<sequence length="59" mass="6938">MIGTNVFLNSLPVKHSTIQNPKWYEITPWLMKPGVVNAIKYTFTIAGVNLNHEYQYHRY</sequence>
<organism evidence="1 2">
    <name type="scientific">Nostoc cycadae WK-1</name>
    <dbReference type="NCBI Taxonomy" id="1861711"/>
    <lineage>
        <taxon>Bacteria</taxon>
        <taxon>Bacillati</taxon>
        <taxon>Cyanobacteriota</taxon>
        <taxon>Cyanophyceae</taxon>
        <taxon>Nostocales</taxon>
        <taxon>Nostocaceae</taxon>
        <taxon>Nostoc</taxon>
    </lineage>
</organism>
<dbReference type="AlphaFoldDB" id="A0A2H6LD01"/>
<evidence type="ECO:0000313" key="1">
    <source>
        <dbReference type="EMBL" id="GBE91026.1"/>
    </source>
</evidence>
<dbReference type="Proteomes" id="UP000236527">
    <property type="component" value="Unassembled WGS sequence"/>
</dbReference>